<evidence type="ECO:0000313" key="7">
    <source>
        <dbReference type="EMBL" id="RPA85840.1"/>
    </source>
</evidence>
<proteinExistence type="predicted"/>
<dbReference type="Pfam" id="PF13424">
    <property type="entry name" value="TPR_12"/>
    <property type="match status" value="2"/>
</dbReference>
<keyword evidence="3 5" id="KW-0442">Lipid degradation</keyword>
<dbReference type="Pfam" id="PF24883">
    <property type="entry name" value="NPHP3_N"/>
    <property type="match status" value="1"/>
</dbReference>
<dbReference type="GO" id="GO:0016020">
    <property type="term" value="C:membrane"/>
    <property type="evidence" value="ECO:0007669"/>
    <property type="project" value="TreeGrafter"/>
</dbReference>
<dbReference type="EMBL" id="ML119652">
    <property type="protein sequence ID" value="RPA85840.1"/>
    <property type="molecule type" value="Genomic_DNA"/>
</dbReference>
<dbReference type="Gene3D" id="3.40.50.300">
    <property type="entry name" value="P-loop containing nucleotide triphosphate hydrolases"/>
    <property type="match status" value="1"/>
</dbReference>
<dbReference type="Gene3D" id="3.40.1090.10">
    <property type="entry name" value="Cytosolic phospholipase A2 catalytic domain"/>
    <property type="match status" value="1"/>
</dbReference>
<dbReference type="CDD" id="cd07216">
    <property type="entry name" value="Pat17_PNPLA8_PNPLA9_like3"/>
    <property type="match status" value="1"/>
</dbReference>
<dbReference type="GO" id="GO:0019369">
    <property type="term" value="P:arachidonate metabolic process"/>
    <property type="evidence" value="ECO:0007669"/>
    <property type="project" value="TreeGrafter"/>
</dbReference>
<evidence type="ECO:0000256" key="1">
    <source>
        <dbReference type="ARBA" id="ARBA00022737"/>
    </source>
</evidence>
<dbReference type="InterPro" id="IPR016035">
    <property type="entry name" value="Acyl_Trfase/lysoPLipase"/>
</dbReference>
<evidence type="ECO:0000259" key="6">
    <source>
        <dbReference type="PROSITE" id="PS51635"/>
    </source>
</evidence>
<feature type="short sequence motif" description="GXGXXG" evidence="5">
    <location>
        <begin position="21"/>
        <end position="26"/>
    </location>
</feature>
<dbReference type="Proteomes" id="UP000275078">
    <property type="component" value="Unassembled WGS sequence"/>
</dbReference>
<sequence>MGKLEFEAADASGLRLLSLDGGGVRGLSSLMVLSAIMNEYNKNSDVKRKPCEVFDLIGGTSTGGLIAVMLGHLQMDVDECITAYVEMSKAIFSKKNRSSWNLIGKAIGKVKADGKFNTAEFEKVIKSVIARSRFQNADASFQEDEDPKCKVFVCVTRAENSTRAVLRNYKPTLGIEASPIECKIWEACRATSAATMYFDPVAIGQFGEKYVDGGAGRNNPVYAVYDEAKLIFPNAVERIQCLISIGTGQQIDKAYGTTNLTSVLKSVVKMVTETEETARQFAKDHKKAEGNWYFRFNVRGLDDVSLEEYKKISDLAARSRTYLSEVEVGMEIRRCKEALMKNDIHYIPQGPNFAQINDEFTRQFSHIRDWIQPPFCDSDLATMRGKRTKDTCTWILDREEFKVWNGSSSGLLWAHGKAGCGKSVLAAFLIDYFGVQRKEAKTSKQPQTFHLGYAFCNNRHADFQDSLTIMKILVWQIIQRKDLHPLQKWEILEAWKTTSDTKAFGISRIADKSKSEPLTALVLQRLFKTLISRYESVMLVVDGMDECQNGSNELLRWLKDASSCERPRFKTIMLSRYEGKIAEMLGPQLEESALAIKPEDSTPDIETFLEYSLQLPASVPSGLESLMRQKILERADGMFLWVTLALNDLKAISAFRPHTLTEGRIVEAIERIPRRLNDLYLSVLERLFNDASDELTSNDAKEARKAELWLVLKLVIWSHIPMKPVELETAVEFQLSEFKTASSDGSWIQNFIQKYCSPLLLIQADGSSITSNHSTLRGFMEDDLPSRESFGFKHIHQLPKEVQIDMASLALNYLQLEEFKDVIGKSEVDLETMKNHKTLPLWYYSQVCWIVHAVSSGGGNTRLMEMIDEFFRSKQAVCWFDVAFRTLDVGDLMDLRNAMQVWAGEHDLGDWLTQLVVRSRQEREEKLGPDNDQTQYARCNAAVYFTEMGEYNEARLIYQDALKYLTESTSCGPSHPNTLSIMTGLAQVDVTLGFYQEAEELLTSSMEVDLKSASEQTPSIAALSRMHSLVILYRRTGKLEEALALGKTTVEVAEQTLGYDHPDLLIVKETYANVLRSLGDYNAAMELHEEVLKISSERLFDDHPVTIAVRGELALTAQKKGLIARAEREFRIAVDTFRRAFGTKNANLTHIQNLGGLGGCLIQLKKFDEAESCLVEALEISREVLGEENPTTLATIGDISTLYMEQGRFSEAEEIRRDLLELFAEVAGPNHTETLTSMGNLAYTLGKQDRHDEALALEEDVLKRTKEKLGPKHPDTLDSMRNLAYTYESLSRVDEAISLLKDEVQLREDIGGYGDLNAIVARSCLDIMKKKHGRV</sequence>
<name>A0A3N4INV5_ASCIM</name>
<feature type="active site" description="Proton acceptor" evidence="5">
    <location>
        <position position="212"/>
    </location>
</feature>
<dbReference type="PROSITE" id="PS51635">
    <property type="entry name" value="PNPLA"/>
    <property type="match status" value="1"/>
</dbReference>
<dbReference type="PANTHER" id="PTHR24185">
    <property type="entry name" value="CALCIUM-INDEPENDENT PHOSPHOLIPASE A2-GAMMA"/>
    <property type="match status" value="1"/>
</dbReference>
<dbReference type="GO" id="GO:0046486">
    <property type="term" value="P:glycerolipid metabolic process"/>
    <property type="evidence" value="ECO:0007669"/>
    <property type="project" value="UniProtKB-ARBA"/>
</dbReference>
<dbReference type="OrthoDB" id="1658288at2759"/>
<accession>A0A3N4INV5</accession>
<evidence type="ECO:0000313" key="8">
    <source>
        <dbReference type="Proteomes" id="UP000275078"/>
    </source>
</evidence>
<keyword evidence="2 5" id="KW-0378">Hydrolase</keyword>
<keyword evidence="1" id="KW-0677">Repeat</keyword>
<dbReference type="InterPro" id="IPR056884">
    <property type="entry name" value="NPHP3-like_N"/>
</dbReference>
<evidence type="ECO:0000256" key="5">
    <source>
        <dbReference type="PROSITE-ProRule" id="PRU01161"/>
    </source>
</evidence>
<dbReference type="Pfam" id="PF13374">
    <property type="entry name" value="TPR_10"/>
    <property type="match status" value="1"/>
</dbReference>
<feature type="domain" description="PNPLA" evidence="6">
    <location>
        <begin position="17"/>
        <end position="225"/>
    </location>
</feature>
<evidence type="ECO:0000256" key="3">
    <source>
        <dbReference type="ARBA" id="ARBA00022963"/>
    </source>
</evidence>
<evidence type="ECO:0000256" key="2">
    <source>
        <dbReference type="ARBA" id="ARBA00022801"/>
    </source>
</evidence>
<dbReference type="InterPro" id="IPR002641">
    <property type="entry name" value="PNPLA_dom"/>
</dbReference>
<dbReference type="GO" id="GO:0047499">
    <property type="term" value="F:calcium-independent phospholipase A2 activity"/>
    <property type="evidence" value="ECO:0007669"/>
    <property type="project" value="TreeGrafter"/>
</dbReference>
<dbReference type="InterPro" id="IPR027417">
    <property type="entry name" value="P-loop_NTPase"/>
</dbReference>
<dbReference type="SUPFAM" id="SSF52151">
    <property type="entry name" value="FabD/lysophospholipase-like"/>
    <property type="match status" value="1"/>
</dbReference>
<feature type="short sequence motif" description="GXSXG" evidence="5">
    <location>
        <begin position="59"/>
        <end position="63"/>
    </location>
</feature>
<organism evidence="7 8">
    <name type="scientific">Ascobolus immersus RN42</name>
    <dbReference type="NCBI Taxonomy" id="1160509"/>
    <lineage>
        <taxon>Eukaryota</taxon>
        <taxon>Fungi</taxon>
        <taxon>Dikarya</taxon>
        <taxon>Ascomycota</taxon>
        <taxon>Pezizomycotina</taxon>
        <taxon>Pezizomycetes</taxon>
        <taxon>Pezizales</taxon>
        <taxon>Ascobolaceae</taxon>
        <taxon>Ascobolus</taxon>
    </lineage>
</organism>
<dbReference type="STRING" id="1160509.A0A3N4INV5"/>
<keyword evidence="4 5" id="KW-0443">Lipid metabolism</keyword>
<feature type="active site" description="Nucleophile" evidence="5">
    <location>
        <position position="61"/>
    </location>
</feature>
<reference evidence="7 8" key="1">
    <citation type="journal article" date="2018" name="Nat. Ecol. Evol.">
        <title>Pezizomycetes genomes reveal the molecular basis of ectomycorrhizal truffle lifestyle.</title>
        <authorList>
            <person name="Murat C."/>
            <person name="Payen T."/>
            <person name="Noel B."/>
            <person name="Kuo A."/>
            <person name="Morin E."/>
            <person name="Chen J."/>
            <person name="Kohler A."/>
            <person name="Krizsan K."/>
            <person name="Balestrini R."/>
            <person name="Da Silva C."/>
            <person name="Montanini B."/>
            <person name="Hainaut M."/>
            <person name="Levati E."/>
            <person name="Barry K.W."/>
            <person name="Belfiori B."/>
            <person name="Cichocki N."/>
            <person name="Clum A."/>
            <person name="Dockter R.B."/>
            <person name="Fauchery L."/>
            <person name="Guy J."/>
            <person name="Iotti M."/>
            <person name="Le Tacon F."/>
            <person name="Lindquist E.A."/>
            <person name="Lipzen A."/>
            <person name="Malagnac F."/>
            <person name="Mello A."/>
            <person name="Molinier V."/>
            <person name="Miyauchi S."/>
            <person name="Poulain J."/>
            <person name="Riccioni C."/>
            <person name="Rubini A."/>
            <person name="Sitrit Y."/>
            <person name="Splivallo R."/>
            <person name="Traeger S."/>
            <person name="Wang M."/>
            <person name="Zifcakova L."/>
            <person name="Wipf D."/>
            <person name="Zambonelli A."/>
            <person name="Paolocci F."/>
            <person name="Nowrousian M."/>
            <person name="Ottonello S."/>
            <person name="Baldrian P."/>
            <person name="Spatafora J.W."/>
            <person name="Henrissat B."/>
            <person name="Nagy L.G."/>
            <person name="Aury J.M."/>
            <person name="Wincker P."/>
            <person name="Grigoriev I.V."/>
            <person name="Bonfante P."/>
            <person name="Martin F.M."/>
        </authorList>
    </citation>
    <scope>NUCLEOTIDE SEQUENCE [LARGE SCALE GENOMIC DNA]</scope>
    <source>
        <strain evidence="7 8">RN42</strain>
    </source>
</reference>
<protein>
    <recommendedName>
        <fullName evidence="6">PNPLA domain-containing protein</fullName>
    </recommendedName>
</protein>
<dbReference type="PANTHER" id="PTHR24185:SF1">
    <property type="entry name" value="CALCIUM-INDEPENDENT PHOSPHOLIPASE A2-GAMMA"/>
    <property type="match status" value="1"/>
</dbReference>
<keyword evidence="8" id="KW-1185">Reference proteome</keyword>
<dbReference type="InterPro" id="IPR019734">
    <property type="entry name" value="TPR_rpt"/>
</dbReference>
<dbReference type="SUPFAM" id="SSF52540">
    <property type="entry name" value="P-loop containing nucleoside triphosphate hydrolases"/>
    <property type="match status" value="1"/>
</dbReference>
<dbReference type="GO" id="GO:0016042">
    <property type="term" value="P:lipid catabolic process"/>
    <property type="evidence" value="ECO:0007669"/>
    <property type="project" value="UniProtKB-UniRule"/>
</dbReference>
<dbReference type="Pfam" id="PF01734">
    <property type="entry name" value="Patatin"/>
    <property type="match status" value="1"/>
</dbReference>
<dbReference type="SMART" id="SM00028">
    <property type="entry name" value="TPR"/>
    <property type="match status" value="4"/>
</dbReference>
<dbReference type="InterPro" id="IPR011990">
    <property type="entry name" value="TPR-like_helical_dom_sf"/>
</dbReference>
<evidence type="ECO:0000256" key="4">
    <source>
        <dbReference type="ARBA" id="ARBA00023098"/>
    </source>
</evidence>
<dbReference type="Gene3D" id="1.25.40.10">
    <property type="entry name" value="Tetratricopeptide repeat domain"/>
    <property type="match status" value="2"/>
</dbReference>
<gene>
    <name evidence="7" type="ORF">BJ508DRAFT_168366</name>
</gene>
<dbReference type="SUPFAM" id="SSF48452">
    <property type="entry name" value="TPR-like"/>
    <property type="match status" value="2"/>
</dbReference>
<feature type="short sequence motif" description="DGA/G" evidence="5">
    <location>
        <begin position="212"/>
        <end position="214"/>
    </location>
</feature>